<feature type="region of interest" description="Disordered" evidence="6">
    <location>
        <begin position="126"/>
        <end position="147"/>
    </location>
</feature>
<dbReference type="PROSITE" id="PS01359">
    <property type="entry name" value="ZF_PHD_1"/>
    <property type="match status" value="1"/>
</dbReference>
<dbReference type="Gene3D" id="3.30.40.10">
    <property type="entry name" value="Zinc/RING finger domain, C3HC4 (zinc finger)"/>
    <property type="match status" value="1"/>
</dbReference>
<keyword evidence="3" id="KW-0863">Zinc-finger</keyword>
<dbReference type="SUPFAM" id="SSF57903">
    <property type="entry name" value="FYVE/PHD zinc finger"/>
    <property type="match status" value="1"/>
</dbReference>
<evidence type="ECO:0000313" key="9">
    <source>
        <dbReference type="Proteomes" id="UP001412067"/>
    </source>
</evidence>
<protein>
    <recommendedName>
        <fullName evidence="7">Zinc finger PHD-type domain-containing protein</fullName>
    </recommendedName>
</protein>
<reference evidence="8 9" key="1">
    <citation type="journal article" date="2022" name="Nat. Plants">
        <title>Genomes of leafy and leafless Platanthera orchids illuminate the evolution of mycoheterotrophy.</title>
        <authorList>
            <person name="Li M.H."/>
            <person name="Liu K.W."/>
            <person name="Li Z."/>
            <person name="Lu H.C."/>
            <person name="Ye Q.L."/>
            <person name="Zhang D."/>
            <person name="Wang J.Y."/>
            <person name="Li Y.F."/>
            <person name="Zhong Z.M."/>
            <person name="Liu X."/>
            <person name="Yu X."/>
            <person name="Liu D.K."/>
            <person name="Tu X.D."/>
            <person name="Liu B."/>
            <person name="Hao Y."/>
            <person name="Liao X.Y."/>
            <person name="Jiang Y.T."/>
            <person name="Sun W.H."/>
            <person name="Chen J."/>
            <person name="Chen Y.Q."/>
            <person name="Ai Y."/>
            <person name="Zhai J.W."/>
            <person name="Wu S.S."/>
            <person name="Zhou Z."/>
            <person name="Hsiao Y.Y."/>
            <person name="Wu W.L."/>
            <person name="Chen Y.Y."/>
            <person name="Lin Y.F."/>
            <person name="Hsu J.L."/>
            <person name="Li C.Y."/>
            <person name="Wang Z.W."/>
            <person name="Zhao X."/>
            <person name="Zhong W.Y."/>
            <person name="Ma X.K."/>
            <person name="Ma L."/>
            <person name="Huang J."/>
            <person name="Chen G.Z."/>
            <person name="Huang M.Z."/>
            <person name="Huang L."/>
            <person name="Peng D.H."/>
            <person name="Luo Y.B."/>
            <person name="Zou S.Q."/>
            <person name="Chen S.P."/>
            <person name="Lan S."/>
            <person name="Tsai W.C."/>
            <person name="Van de Peer Y."/>
            <person name="Liu Z.J."/>
        </authorList>
    </citation>
    <scope>NUCLEOTIDE SEQUENCE [LARGE SCALE GENOMIC DNA]</scope>
    <source>
        <strain evidence="8">Lor288</strain>
    </source>
</reference>
<accession>A0ABR2M6J4</accession>
<evidence type="ECO:0000256" key="2">
    <source>
        <dbReference type="ARBA" id="ARBA00022723"/>
    </source>
</evidence>
<dbReference type="InterPro" id="IPR011011">
    <property type="entry name" value="Znf_FYVE_PHD"/>
</dbReference>
<dbReference type="EMBL" id="JBBWWR010000011">
    <property type="protein sequence ID" value="KAK8959770.1"/>
    <property type="molecule type" value="Genomic_DNA"/>
</dbReference>
<evidence type="ECO:0000256" key="5">
    <source>
        <dbReference type="ARBA" id="ARBA00023242"/>
    </source>
</evidence>
<dbReference type="InterPro" id="IPR019786">
    <property type="entry name" value="Zinc_finger_PHD-type_CS"/>
</dbReference>
<dbReference type="Proteomes" id="UP001412067">
    <property type="component" value="Unassembled WGS sequence"/>
</dbReference>
<name>A0ABR2M6J4_9ASPA</name>
<comment type="caution">
    <text evidence="8">The sequence shown here is derived from an EMBL/GenBank/DDBJ whole genome shotgun (WGS) entry which is preliminary data.</text>
</comment>
<evidence type="ECO:0000313" key="8">
    <source>
        <dbReference type="EMBL" id="KAK8959770.1"/>
    </source>
</evidence>
<proteinExistence type="predicted"/>
<gene>
    <name evidence="8" type="ORF">KSP40_PGU003494</name>
</gene>
<feature type="domain" description="Zinc finger PHD-type" evidence="7">
    <location>
        <begin position="156"/>
        <end position="199"/>
    </location>
</feature>
<keyword evidence="5" id="KW-0539">Nucleus</keyword>
<dbReference type="PANTHER" id="PTHR14571:SF9">
    <property type="entry name" value="HISTONE-LYSINE N-METHYLTRANSFERASE SET-26-RELATED"/>
    <property type="match status" value="1"/>
</dbReference>
<evidence type="ECO:0000256" key="3">
    <source>
        <dbReference type="ARBA" id="ARBA00022771"/>
    </source>
</evidence>
<dbReference type="PANTHER" id="PTHR14571">
    <property type="entry name" value="HISTONE-LYSINE N-METHYLTRANSFERASE SET-26-RELATED"/>
    <property type="match status" value="1"/>
</dbReference>
<evidence type="ECO:0000259" key="7">
    <source>
        <dbReference type="SMART" id="SM00249"/>
    </source>
</evidence>
<keyword evidence="4" id="KW-0862">Zinc</keyword>
<comment type="subcellular location">
    <subcellularLocation>
        <location evidence="1">Nucleus</location>
    </subcellularLocation>
</comment>
<evidence type="ECO:0000256" key="6">
    <source>
        <dbReference type="SAM" id="MobiDB-lite"/>
    </source>
</evidence>
<dbReference type="InterPro" id="IPR013083">
    <property type="entry name" value="Znf_RING/FYVE/PHD"/>
</dbReference>
<keyword evidence="9" id="KW-1185">Reference proteome</keyword>
<dbReference type="InterPro" id="IPR001965">
    <property type="entry name" value="Znf_PHD"/>
</dbReference>
<evidence type="ECO:0000256" key="1">
    <source>
        <dbReference type="ARBA" id="ARBA00004123"/>
    </source>
</evidence>
<organism evidence="8 9">
    <name type="scientific">Platanthera guangdongensis</name>
    <dbReference type="NCBI Taxonomy" id="2320717"/>
    <lineage>
        <taxon>Eukaryota</taxon>
        <taxon>Viridiplantae</taxon>
        <taxon>Streptophyta</taxon>
        <taxon>Embryophyta</taxon>
        <taxon>Tracheophyta</taxon>
        <taxon>Spermatophyta</taxon>
        <taxon>Magnoliopsida</taxon>
        <taxon>Liliopsida</taxon>
        <taxon>Asparagales</taxon>
        <taxon>Orchidaceae</taxon>
        <taxon>Orchidoideae</taxon>
        <taxon>Orchideae</taxon>
        <taxon>Orchidinae</taxon>
        <taxon>Platanthera</taxon>
    </lineage>
</organism>
<sequence>MLFYAILSSSPQQESRKWSEWSGHLLLPGDLQAISTECIIRFRSPRETFNRTVREQSTHHLLAIPTADEIGEKDGEKKRAVELSRSGHGGKTQNLGFVSAPQIKFRKQIQPGGNGPCESYQQNPIGLPPSSMKGRSHRPLPSAPLEDWGDGQWTVDCSCGVNFDDGEEMVSCDECGVWVHTRCSRYVRGEVSFACHKCKASSKRSRSSIPSAAANNIAVVHDTEETEVAQLLVELPTKADQPPPAPPVGAPYRPPFRLWAHVPMDERVHVQGVPGGDPSLFRGLSSKIFTPDLWKCTGYVPKKFNFKYKEFPCWEEEERDKASRGADALFSLSKEIVQAAVEDERNHIR</sequence>
<dbReference type="SMART" id="SM00249">
    <property type="entry name" value="PHD"/>
    <property type="match status" value="1"/>
</dbReference>
<keyword evidence="2" id="KW-0479">Metal-binding</keyword>
<evidence type="ECO:0000256" key="4">
    <source>
        <dbReference type="ARBA" id="ARBA00022833"/>
    </source>
</evidence>